<dbReference type="AlphaFoldDB" id="A0A2B4RTL3"/>
<evidence type="ECO:0000313" key="2">
    <source>
        <dbReference type="Proteomes" id="UP000225706"/>
    </source>
</evidence>
<sequence length="159" mass="18347">MARNSGHLSPRISSVPVNEFMLMRQHGVFAKIPWLTTNNIIRFPLSFYTTLPATQEIGEDLLMWRALLPDENVTRSFLRPTQISDERLIEGSRRFAVGMLTGLKSSSQVSPFYVRIWNWTYGALFHMIKEFLQNTEGIFYFKEMTSQGSNTFPNARGTF</sequence>
<accession>A0A2B4RTL3</accession>
<organism evidence="1 2">
    <name type="scientific">Stylophora pistillata</name>
    <name type="common">Smooth cauliflower coral</name>
    <dbReference type="NCBI Taxonomy" id="50429"/>
    <lineage>
        <taxon>Eukaryota</taxon>
        <taxon>Metazoa</taxon>
        <taxon>Cnidaria</taxon>
        <taxon>Anthozoa</taxon>
        <taxon>Hexacorallia</taxon>
        <taxon>Scleractinia</taxon>
        <taxon>Astrocoeniina</taxon>
        <taxon>Pocilloporidae</taxon>
        <taxon>Stylophora</taxon>
    </lineage>
</organism>
<evidence type="ECO:0000313" key="1">
    <source>
        <dbReference type="EMBL" id="PFX20143.1"/>
    </source>
</evidence>
<proteinExistence type="predicted"/>
<reference evidence="2" key="1">
    <citation type="journal article" date="2017" name="bioRxiv">
        <title>Comparative analysis of the genomes of Stylophora pistillata and Acropora digitifera provides evidence for extensive differences between species of corals.</title>
        <authorList>
            <person name="Voolstra C.R."/>
            <person name="Li Y."/>
            <person name="Liew Y.J."/>
            <person name="Baumgarten S."/>
            <person name="Zoccola D."/>
            <person name="Flot J.-F."/>
            <person name="Tambutte S."/>
            <person name="Allemand D."/>
            <person name="Aranda M."/>
        </authorList>
    </citation>
    <scope>NUCLEOTIDE SEQUENCE [LARGE SCALE GENOMIC DNA]</scope>
</reference>
<name>A0A2B4RTL3_STYPI</name>
<comment type="caution">
    <text evidence="1">The sequence shown here is derived from an EMBL/GenBank/DDBJ whole genome shotgun (WGS) entry which is preliminary data.</text>
</comment>
<protein>
    <submittedName>
        <fullName evidence="1">Uncharacterized protein</fullName>
    </submittedName>
</protein>
<dbReference type="Proteomes" id="UP000225706">
    <property type="component" value="Unassembled WGS sequence"/>
</dbReference>
<dbReference type="EMBL" id="LSMT01000328">
    <property type="protein sequence ID" value="PFX20143.1"/>
    <property type="molecule type" value="Genomic_DNA"/>
</dbReference>
<keyword evidence="2" id="KW-1185">Reference proteome</keyword>
<gene>
    <name evidence="1" type="ORF">AWC38_SpisGene15394</name>
</gene>